<dbReference type="AlphaFoldDB" id="A0A4Z1P2B3"/>
<organism evidence="20 21">
    <name type="scientific">Venturia nashicola</name>
    <dbReference type="NCBI Taxonomy" id="86259"/>
    <lineage>
        <taxon>Eukaryota</taxon>
        <taxon>Fungi</taxon>
        <taxon>Dikarya</taxon>
        <taxon>Ascomycota</taxon>
        <taxon>Pezizomycotina</taxon>
        <taxon>Dothideomycetes</taxon>
        <taxon>Pleosporomycetidae</taxon>
        <taxon>Venturiales</taxon>
        <taxon>Venturiaceae</taxon>
        <taxon>Venturia</taxon>
    </lineage>
</organism>
<comment type="similarity">
    <text evidence="4">Belongs to the glycosyltransferase 2 family.</text>
</comment>
<dbReference type="InterPro" id="IPR051350">
    <property type="entry name" value="WD_repeat-ST_regulator"/>
</dbReference>
<evidence type="ECO:0000256" key="2">
    <source>
        <dbReference type="ARBA" id="ARBA00004760"/>
    </source>
</evidence>
<evidence type="ECO:0000256" key="6">
    <source>
        <dbReference type="ARBA" id="ARBA00019988"/>
    </source>
</evidence>
<dbReference type="UniPathway" id="UPA00222"/>
<dbReference type="GO" id="GO:0008120">
    <property type="term" value="F:ceramide glucosyltransferase activity"/>
    <property type="evidence" value="ECO:0007669"/>
    <property type="project" value="UniProtKB-EC"/>
</dbReference>
<comment type="pathway">
    <text evidence="2">Lipid metabolism; sphingolipid metabolism.</text>
</comment>
<feature type="repeat" description="WD" evidence="17">
    <location>
        <begin position="1008"/>
        <end position="1051"/>
    </location>
</feature>
<feature type="repeat" description="WD" evidence="17">
    <location>
        <begin position="965"/>
        <end position="998"/>
    </location>
</feature>
<gene>
    <name evidence="20" type="ORF">E6O75_ATG02027</name>
</gene>
<keyword evidence="21" id="KW-1185">Reference proteome</keyword>
<feature type="region of interest" description="Disordered" evidence="18">
    <location>
        <begin position="562"/>
        <end position="720"/>
    </location>
</feature>
<feature type="compositionally biased region" description="Low complexity" evidence="18">
    <location>
        <begin position="674"/>
        <end position="690"/>
    </location>
</feature>
<keyword evidence="20" id="KW-0378">Hydrolase</keyword>
<keyword evidence="13" id="KW-0472">Membrane</keyword>
<evidence type="ECO:0000256" key="14">
    <source>
        <dbReference type="ARBA" id="ARBA00031017"/>
    </source>
</evidence>
<feature type="repeat" description="WD" evidence="17">
    <location>
        <begin position="1232"/>
        <end position="1259"/>
    </location>
</feature>
<comment type="pathway">
    <text evidence="3">Sphingolipid metabolism.</text>
</comment>
<dbReference type="GO" id="GO:0016020">
    <property type="term" value="C:membrane"/>
    <property type="evidence" value="ECO:0007669"/>
    <property type="project" value="UniProtKB-SubCell"/>
</dbReference>
<dbReference type="InterPro" id="IPR029044">
    <property type="entry name" value="Nucleotide-diphossugar_trans"/>
</dbReference>
<dbReference type="PANTHER" id="PTHR22838:SF0">
    <property type="entry name" value="WD REPEAT-CONTAINING PROTEIN 26"/>
    <property type="match status" value="1"/>
</dbReference>
<dbReference type="GO" id="GO:0016787">
    <property type="term" value="F:hydrolase activity"/>
    <property type="evidence" value="ECO:0007669"/>
    <property type="project" value="UniProtKB-KW"/>
</dbReference>
<evidence type="ECO:0000256" key="16">
    <source>
        <dbReference type="ARBA" id="ARBA00032575"/>
    </source>
</evidence>
<evidence type="ECO:0000313" key="21">
    <source>
        <dbReference type="Proteomes" id="UP000298493"/>
    </source>
</evidence>
<dbReference type="InterPro" id="IPR036322">
    <property type="entry name" value="WD40_repeat_dom_sf"/>
</dbReference>
<keyword evidence="10" id="KW-0812">Transmembrane</keyword>
<evidence type="ECO:0000256" key="18">
    <source>
        <dbReference type="SAM" id="MobiDB-lite"/>
    </source>
</evidence>
<keyword evidence="8" id="KW-0328">Glycosyltransferase</keyword>
<evidence type="ECO:0000256" key="11">
    <source>
        <dbReference type="ARBA" id="ARBA00022737"/>
    </source>
</evidence>
<dbReference type="SUPFAM" id="SSF50978">
    <property type="entry name" value="WD40 repeat-like"/>
    <property type="match status" value="1"/>
</dbReference>
<protein>
    <recommendedName>
        <fullName evidence="6">Ceramide glucosyltransferase</fullName>
        <ecNumber evidence="5">2.4.1.80</ecNumber>
    </recommendedName>
    <alternativeName>
        <fullName evidence="15">Glucosylceramide synthase</fullName>
    </alternativeName>
    <alternativeName>
        <fullName evidence="16">UDP-glucose ceramide glucosyltransferase</fullName>
    </alternativeName>
    <alternativeName>
        <fullName evidence="14">UDP-glucose:N-acylsphingosine D-glucosyltransferase</fullName>
    </alternativeName>
</protein>
<keyword evidence="12" id="KW-1133">Transmembrane helix</keyword>
<evidence type="ECO:0000256" key="3">
    <source>
        <dbReference type="ARBA" id="ARBA00004991"/>
    </source>
</evidence>
<keyword evidence="9" id="KW-0808">Transferase</keyword>
<evidence type="ECO:0000256" key="8">
    <source>
        <dbReference type="ARBA" id="ARBA00022676"/>
    </source>
</evidence>
<proteinExistence type="inferred from homology"/>
<dbReference type="Proteomes" id="UP000298493">
    <property type="component" value="Unassembled WGS sequence"/>
</dbReference>
<dbReference type="InterPro" id="IPR001680">
    <property type="entry name" value="WD40_rpt"/>
</dbReference>
<dbReference type="PROSITE" id="PS50897">
    <property type="entry name" value="CTLH"/>
    <property type="match status" value="1"/>
</dbReference>
<evidence type="ECO:0000313" key="20">
    <source>
        <dbReference type="EMBL" id="TID22853.1"/>
    </source>
</evidence>
<evidence type="ECO:0000256" key="7">
    <source>
        <dbReference type="ARBA" id="ARBA00022574"/>
    </source>
</evidence>
<dbReference type="InterPro" id="IPR006595">
    <property type="entry name" value="CTLH_C"/>
</dbReference>
<evidence type="ECO:0000256" key="17">
    <source>
        <dbReference type="PROSITE-ProRule" id="PRU00221"/>
    </source>
</evidence>
<sequence length="1259" mass="138813">MYFRVQLEEFLVTDATSLPDPCRPQPRNHQVDRDDKKLHDVSPPWFELVIVILVGDLGHCGIGGSSGEEGIGLLHVDGGGHDVVIWVFGVWRHYSTRNARSPHETEDAPHITIIRPVKGLDPGLYDCLVSTFRQTYPNDRLTVHFCLDSRDDLALPVLERLLEDFPKADARLFIEEADPALLANNGTALGPNPKIRSMSRAYREANGDIIWIVDCNVWVAKGVCGRMVDTLLGKGEGTKPQKLVHQIPLVVDTDILSAPETHHLLNANHSDVQIASTSTRATETRNLHNSSTYATKGGRLEEMFMSTAHAKFYTAINTVLIAPCLVGKSNMFRRSHLNALTDNKGIDYFSHNICEDHLIGDLLWKQAVPATLTGGKTRQWGNHALVFGDLAVQPMAHMGVGEYVARRVRWLRVRKYTVPAATAVEPTTESFLCSLMLSYGLTSHSFIRSTFGIPQTWTAFAICWLLSVSAWAFIDWTLYQRLHSAVSIEVDENTPDFARAAGKGGDKRPLTEWVAAWIGREALAFPVWFWAIFGGATVTWRGKKFWVDIAASACESHINLADNVQPPNSTPITADHPSTSIPTASTFPQLSAPIQNNPTLSALSADSAAPELSTTATTTTSAKRRRSDSESSSEAAETPHSTAGGVASAKPKSKRRRGDPTMRSDGETPKDSISPRLSNGSSNGLSPSRSKVTNGHANGKTERNGSGSRNGAVASRPLSSKWYGHDREEVARVLIQSLTDLGYHTSATALSQESGFELEGPTVAAFRTSVLEGDWHNAEALLFGGSLSDSGGGAGINNGSGKTVAQPEWDYRNNQTFSGLKLAEGANKNEMLFWLRQQKYLELLEKGDLGSALLVLRQELTPLHQDTSRLHHLSSLMMCSSDGLKAQAGWDGASGSSRNHLLTELSKSISPSVMIPEHRLAVLIDEVKDNWIHNCLYHNTNDSPSLYVDHQCDRANFPTKMRHELSDHGDEVWHLAFSNDGTKLATASKDKQVFIYDVANDFSPLQQLEEHEAGVSYLAWSPDDTKIITCTRGPDNMARVWDVQDGTVLQHIHEFTQPVSSAAWAPNGETFVLSSHDSNRGLSVWDTDDNQLFKWDDNKQAMRPYDISLSPDGRRLVVLLASTIIVYDYITREKLNEWTFDDVQMTSVSVSADSRTMLVSMNKNILHLMAIDTGELLQRFDGAKQMTNMIRSAFGGANQNFVISGDEDSRIRIWRKTGPLVETLEAHRGGCVNAVAWHPKDPNIFASAGDDHKVRVWSI</sequence>
<comment type="subcellular location">
    <subcellularLocation>
        <location evidence="1">Membrane</location>
        <topology evidence="1">Multi-pass membrane protein</topology>
    </subcellularLocation>
</comment>
<dbReference type="PROSITE" id="PS50082">
    <property type="entry name" value="WD_REPEATS_2"/>
    <property type="match status" value="3"/>
</dbReference>
<dbReference type="SMART" id="SM00320">
    <property type="entry name" value="WD40"/>
    <property type="match status" value="6"/>
</dbReference>
<feature type="compositionally biased region" description="Polar residues" evidence="18">
    <location>
        <begin position="565"/>
        <end position="604"/>
    </location>
</feature>
<dbReference type="PROSITE" id="PS50294">
    <property type="entry name" value="WD_REPEATS_REGION"/>
    <property type="match status" value="2"/>
</dbReference>
<keyword evidence="11" id="KW-0677">Repeat</keyword>
<dbReference type="InterPro" id="IPR015943">
    <property type="entry name" value="WD40/YVTN_repeat-like_dom_sf"/>
</dbReference>
<evidence type="ECO:0000256" key="15">
    <source>
        <dbReference type="ARBA" id="ARBA00031543"/>
    </source>
</evidence>
<accession>A0A4Z1P2B3</accession>
<comment type="caution">
    <text evidence="20">The sequence shown here is derived from an EMBL/GenBank/DDBJ whole genome shotgun (WGS) entry which is preliminary data.</text>
</comment>
<evidence type="ECO:0000256" key="13">
    <source>
        <dbReference type="ARBA" id="ARBA00023136"/>
    </source>
</evidence>
<dbReference type="PANTHER" id="PTHR22838">
    <property type="entry name" value="WD REPEAT PROTEIN 26-RELATED"/>
    <property type="match status" value="1"/>
</dbReference>
<dbReference type="Pfam" id="PF23627">
    <property type="entry name" value="LisH_WDR26"/>
    <property type="match status" value="1"/>
</dbReference>
<name>A0A4Z1P2B3_9PEZI</name>
<evidence type="ECO:0000256" key="1">
    <source>
        <dbReference type="ARBA" id="ARBA00004141"/>
    </source>
</evidence>
<dbReference type="SUPFAM" id="SSF53448">
    <property type="entry name" value="Nucleotide-diphospho-sugar transferases"/>
    <property type="match status" value="1"/>
</dbReference>
<dbReference type="InterPro" id="IPR025993">
    <property type="entry name" value="Ceramide_glucosylTrfase"/>
</dbReference>
<dbReference type="Gene3D" id="2.130.10.10">
    <property type="entry name" value="YVTN repeat-like/Quinoprotein amine dehydrogenase"/>
    <property type="match status" value="1"/>
</dbReference>
<evidence type="ECO:0000259" key="19">
    <source>
        <dbReference type="PROSITE" id="PS50897"/>
    </source>
</evidence>
<dbReference type="STRING" id="86259.A0A4Z1P2B3"/>
<dbReference type="GO" id="GO:0043161">
    <property type="term" value="P:proteasome-mediated ubiquitin-dependent protein catabolic process"/>
    <property type="evidence" value="ECO:0007669"/>
    <property type="project" value="TreeGrafter"/>
</dbReference>
<keyword evidence="7 17" id="KW-0853">WD repeat</keyword>
<evidence type="ECO:0000256" key="5">
    <source>
        <dbReference type="ARBA" id="ARBA00012699"/>
    </source>
</evidence>
<feature type="compositionally biased region" description="Basic and acidic residues" evidence="18">
    <location>
        <begin position="658"/>
        <end position="670"/>
    </location>
</feature>
<dbReference type="Pfam" id="PF00400">
    <property type="entry name" value="WD40"/>
    <property type="match status" value="3"/>
</dbReference>
<evidence type="ECO:0000256" key="10">
    <source>
        <dbReference type="ARBA" id="ARBA00022692"/>
    </source>
</evidence>
<dbReference type="EC" id="2.4.1.80" evidence="5"/>
<dbReference type="CDD" id="cd00200">
    <property type="entry name" value="WD40"/>
    <property type="match status" value="1"/>
</dbReference>
<dbReference type="EMBL" id="SNSC02000007">
    <property type="protein sequence ID" value="TID22853.1"/>
    <property type="molecule type" value="Genomic_DNA"/>
</dbReference>
<evidence type="ECO:0000256" key="4">
    <source>
        <dbReference type="ARBA" id="ARBA00006739"/>
    </source>
</evidence>
<reference evidence="20 21" key="1">
    <citation type="submission" date="2019-04" db="EMBL/GenBank/DDBJ databases">
        <title>High contiguity whole genome sequence and gene annotation resource for two Venturia nashicola isolates.</title>
        <authorList>
            <person name="Prokchorchik M."/>
            <person name="Won K."/>
            <person name="Lee Y."/>
            <person name="Choi E.D."/>
            <person name="Segonzac C."/>
            <person name="Sohn K.H."/>
        </authorList>
    </citation>
    <scope>NUCLEOTIDE SEQUENCE [LARGE SCALE GENOMIC DNA]</scope>
    <source>
        <strain evidence="20 21">PRI2</strain>
    </source>
</reference>
<dbReference type="Pfam" id="PF13506">
    <property type="entry name" value="Glyco_transf_21"/>
    <property type="match status" value="1"/>
</dbReference>
<dbReference type="GO" id="GO:0034657">
    <property type="term" value="C:GID complex"/>
    <property type="evidence" value="ECO:0007669"/>
    <property type="project" value="TreeGrafter"/>
</dbReference>
<dbReference type="GO" id="GO:0006665">
    <property type="term" value="P:sphingolipid metabolic process"/>
    <property type="evidence" value="ECO:0007669"/>
    <property type="project" value="UniProtKB-UniPathway"/>
</dbReference>
<evidence type="ECO:0000256" key="9">
    <source>
        <dbReference type="ARBA" id="ARBA00022679"/>
    </source>
</evidence>
<feature type="domain" description="CTLH" evidence="19">
    <location>
        <begin position="827"/>
        <end position="851"/>
    </location>
</feature>
<evidence type="ECO:0000256" key="12">
    <source>
        <dbReference type="ARBA" id="ARBA00022989"/>
    </source>
</evidence>